<accession>A0A0C9M5Y7</accession>
<keyword evidence="1" id="KW-0812">Transmembrane</keyword>
<evidence type="ECO:0000313" key="3">
    <source>
        <dbReference type="Proteomes" id="UP000053815"/>
    </source>
</evidence>
<reference evidence="2" key="1">
    <citation type="submission" date="2014-09" db="EMBL/GenBank/DDBJ databases">
        <title>Draft genome sequence of an oleaginous Mucoromycotina fungus Mucor ambiguus NBRC6742.</title>
        <authorList>
            <person name="Takeda I."/>
            <person name="Yamane N."/>
            <person name="Morita T."/>
            <person name="Tamano K."/>
            <person name="Machida M."/>
            <person name="Baker S."/>
            <person name="Koike H."/>
        </authorList>
    </citation>
    <scope>NUCLEOTIDE SEQUENCE</scope>
    <source>
        <strain evidence="2">NBRC 6742</strain>
    </source>
</reference>
<keyword evidence="1" id="KW-1133">Transmembrane helix</keyword>
<dbReference type="Proteomes" id="UP000053815">
    <property type="component" value="Unassembled WGS sequence"/>
</dbReference>
<feature type="transmembrane region" description="Helical" evidence="1">
    <location>
        <begin position="60"/>
        <end position="81"/>
    </location>
</feature>
<sequence length="624" mass="69792">MLALPLTIFIYQLIATLGVVAITAVVIAVTALDFRLMYMQGPLDKIFHCKRFKSSRIAKGMVMLLTLISVVVMFLPTLLVYGTDIMGYSDHYLTDIKQHSQEDYALNPFSNPNPIVLPSIVQEYPPFDDFRVLYMDDASDPPGYIYRNWVNAESIVKTYLYKHLNVPVAKNAGGVWYGVMANLTNRPWTHEYGDTYRLYNLYQRQYEAPVPQRVDASTGRYYTDANVPTYTFGAADQDSFSLHACNGQLLYNLSSFDNHQILTVVNASTGVQCYPQFDTSIPVTVQVGSIVKSSVLDDHYGVYRSARLDKVQKSSSAISVSAIKLNDTYITMAIKKQTHLTYHGKIFNSHDNDQELLDCSSAHLDESNREQDNTEYNAYNHTSILCQLKQLSFDNPGFNALQAARRAYGDKSIVNSVYTYMAPTVDNPLGGFGVDLTYFTALTLKSAVFNLPEGEHLIAHGFNDERAYASASSVEALIHNIDIFGTDDITDPTLPNLVKIQASLKAKNFYYFSKWTASVHLAYNMNDGLSWKFLFVGLGSIFAFAACFGYFQRKKSLRALISACPTDERIDDTATLVDGRRGVSKVKANLQKPTKFAFAESSSISKLPVLTVDGKTILLENAWL</sequence>
<gene>
    <name evidence="2" type="ORF">MAM1_0015c01463</name>
</gene>
<dbReference type="OrthoDB" id="2271285at2759"/>
<dbReference type="EMBL" id="DF836304">
    <property type="protein sequence ID" value="GAN02024.1"/>
    <property type="molecule type" value="Genomic_DNA"/>
</dbReference>
<organism evidence="2">
    <name type="scientific">Mucor ambiguus</name>
    <dbReference type="NCBI Taxonomy" id="91626"/>
    <lineage>
        <taxon>Eukaryota</taxon>
        <taxon>Fungi</taxon>
        <taxon>Fungi incertae sedis</taxon>
        <taxon>Mucoromycota</taxon>
        <taxon>Mucoromycotina</taxon>
        <taxon>Mucoromycetes</taxon>
        <taxon>Mucorales</taxon>
        <taxon>Mucorineae</taxon>
        <taxon>Mucoraceae</taxon>
        <taxon>Mucor</taxon>
    </lineage>
</organism>
<proteinExistence type="predicted"/>
<protein>
    <submittedName>
        <fullName evidence="2">Uncharacterized protein</fullName>
    </submittedName>
</protein>
<feature type="transmembrane region" description="Helical" evidence="1">
    <location>
        <begin position="529"/>
        <end position="551"/>
    </location>
</feature>
<keyword evidence="3" id="KW-1185">Reference proteome</keyword>
<feature type="transmembrane region" description="Helical" evidence="1">
    <location>
        <begin position="6"/>
        <end position="32"/>
    </location>
</feature>
<dbReference type="AlphaFoldDB" id="A0A0C9M5Y7"/>
<evidence type="ECO:0000313" key="2">
    <source>
        <dbReference type="EMBL" id="GAN02024.1"/>
    </source>
</evidence>
<keyword evidence="1" id="KW-0472">Membrane</keyword>
<evidence type="ECO:0000256" key="1">
    <source>
        <dbReference type="SAM" id="Phobius"/>
    </source>
</evidence>
<name>A0A0C9M5Y7_9FUNG</name>